<feature type="compositionally biased region" description="Polar residues" evidence="1">
    <location>
        <begin position="244"/>
        <end position="267"/>
    </location>
</feature>
<feature type="non-terminal residue" evidence="2">
    <location>
        <position position="1"/>
    </location>
</feature>
<name>A0A5J4TLE2_9EUKA</name>
<dbReference type="Proteomes" id="UP000324800">
    <property type="component" value="Unassembled WGS sequence"/>
</dbReference>
<gene>
    <name evidence="2" type="ORF">EZS28_045802</name>
</gene>
<sequence length="313" mass="35729">SETQKQRLGAATWIDLPFFSGSKDGEKLFRQLLQARGLSSKAVDRVISNWSSQWRTHIAGLTLLAGYLKRIHQQTDYLLILDQPQIFMANYLEDAISQKCSDISVKNQRCALALLLKFMGYSEQQIHSDLVKQFMRKIRMRLIQTDKENQIWDLDILLNYIKQQVPLLEQALLSVQQWRAIAATLVMVFTVARLAELHRAVLLSTSDDEYIIQTTILMFPPNETLNSRFARFLTRESAHCVGSNPGSRIENQTYRTKPKNSGGSAMQKDTSKLMILAKPQEQQCNLLALARLIQLPPLELRQLPNSQNIMSAV</sequence>
<dbReference type="AlphaFoldDB" id="A0A5J4TLE2"/>
<feature type="region of interest" description="Disordered" evidence="1">
    <location>
        <begin position="243"/>
        <end position="267"/>
    </location>
</feature>
<reference evidence="2 3" key="1">
    <citation type="submission" date="2019-03" db="EMBL/GenBank/DDBJ databases">
        <title>Single cell metagenomics reveals metabolic interactions within the superorganism composed of flagellate Streblomastix strix and complex community of Bacteroidetes bacteria on its surface.</title>
        <authorList>
            <person name="Treitli S.C."/>
            <person name="Kolisko M."/>
            <person name="Husnik F."/>
            <person name="Keeling P."/>
            <person name="Hampl V."/>
        </authorList>
    </citation>
    <scope>NUCLEOTIDE SEQUENCE [LARGE SCALE GENOMIC DNA]</scope>
    <source>
        <strain evidence="2">ST1C</strain>
    </source>
</reference>
<evidence type="ECO:0000313" key="3">
    <source>
        <dbReference type="Proteomes" id="UP000324800"/>
    </source>
</evidence>
<dbReference type="EMBL" id="SNRW01029525">
    <property type="protein sequence ID" value="KAA6358672.1"/>
    <property type="molecule type" value="Genomic_DNA"/>
</dbReference>
<protein>
    <submittedName>
        <fullName evidence="2">Uncharacterized protein</fullName>
    </submittedName>
</protein>
<evidence type="ECO:0000313" key="2">
    <source>
        <dbReference type="EMBL" id="KAA6358672.1"/>
    </source>
</evidence>
<proteinExistence type="predicted"/>
<comment type="caution">
    <text evidence="2">The sequence shown here is derived from an EMBL/GenBank/DDBJ whole genome shotgun (WGS) entry which is preliminary data.</text>
</comment>
<accession>A0A5J4TLE2</accession>
<evidence type="ECO:0000256" key="1">
    <source>
        <dbReference type="SAM" id="MobiDB-lite"/>
    </source>
</evidence>
<organism evidence="2 3">
    <name type="scientific">Streblomastix strix</name>
    <dbReference type="NCBI Taxonomy" id="222440"/>
    <lineage>
        <taxon>Eukaryota</taxon>
        <taxon>Metamonada</taxon>
        <taxon>Preaxostyla</taxon>
        <taxon>Oxymonadida</taxon>
        <taxon>Streblomastigidae</taxon>
        <taxon>Streblomastix</taxon>
    </lineage>
</organism>